<name>A0A5C5G9R5_9RHOB</name>
<accession>A0A5C5G9R5</accession>
<evidence type="ECO:0000256" key="2">
    <source>
        <dbReference type="SAM" id="SignalP"/>
    </source>
</evidence>
<proteinExistence type="predicted"/>
<dbReference type="EMBL" id="VFFF01000002">
    <property type="protein sequence ID" value="TNY31508.1"/>
    <property type="molecule type" value="Genomic_DNA"/>
</dbReference>
<keyword evidence="1" id="KW-1133">Transmembrane helix</keyword>
<keyword evidence="4" id="KW-1185">Reference proteome</keyword>
<feature type="signal peptide" evidence="2">
    <location>
        <begin position="1"/>
        <end position="16"/>
    </location>
</feature>
<organism evidence="3 4">
    <name type="scientific">Pelagovum pacificum</name>
    <dbReference type="NCBI Taxonomy" id="2588711"/>
    <lineage>
        <taxon>Bacteria</taxon>
        <taxon>Pseudomonadati</taxon>
        <taxon>Pseudomonadota</taxon>
        <taxon>Alphaproteobacteria</taxon>
        <taxon>Rhodobacterales</taxon>
        <taxon>Paracoccaceae</taxon>
        <taxon>Pelagovum</taxon>
    </lineage>
</organism>
<keyword evidence="1" id="KW-0812">Transmembrane</keyword>
<evidence type="ECO:0000313" key="3">
    <source>
        <dbReference type="EMBL" id="TNY31508.1"/>
    </source>
</evidence>
<reference evidence="3 4" key="1">
    <citation type="submission" date="2019-06" db="EMBL/GenBank/DDBJ databases">
        <title>Genome of new Rhodobacteraceae sp. SM1903.</title>
        <authorList>
            <person name="Ren X."/>
        </authorList>
    </citation>
    <scope>NUCLEOTIDE SEQUENCE [LARGE SCALE GENOMIC DNA]</scope>
    <source>
        <strain evidence="3 4">SM1903</strain>
    </source>
</reference>
<dbReference type="Pfam" id="PF09608">
    <property type="entry name" value="Alph_Pro_TM"/>
    <property type="match status" value="1"/>
</dbReference>
<evidence type="ECO:0000313" key="4">
    <source>
        <dbReference type="Proteomes" id="UP000314011"/>
    </source>
</evidence>
<evidence type="ECO:0000256" key="1">
    <source>
        <dbReference type="SAM" id="Phobius"/>
    </source>
</evidence>
<keyword evidence="2" id="KW-0732">Signal</keyword>
<dbReference type="AlphaFoldDB" id="A0A5C5G9R5"/>
<sequence length="251" mass="27713">MIRALILFLMLGTASAAETVVLGLSRNEVAITATFDGSEILIFGAVRREQPIPDDSPLHVIITVAGPSEPLVIRRKDRVAGIWINTEGMEIDSAPSFYAISTTGPLHDVVSWTEDLRHHISIPRSIRAVGATEGITEPQKFREALIRIRTRDGAYQLREGTIDLEEETLFNTSVRLPANLTEGNYTTRIFLARNGEVIDDYEAVIAVQKVGLERWLYALSIEQPLIYGLLSLVIAIAAGWGASAVFRAFQR</sequence>
<dbReference type="InterPro" id="IPR019088">
    <property type="entry name" value="CHP02186-rel_TM"/>
</dbReference>
<dbReference type="OrthoDB" id="9815212at2"/>
<comment type="caution">
    <text evidence="3">The sequence shown here is derived from an EMBL/GenBank/DDBJ whole genome shotgun (WGS) entry which is preliminary data.</text>
</comment>
<dbReference type="Proteomes" id="UP000314011">
    <property type="component" value="Unassembled WGS sequence"/>
</dbReference>
<feature type="chain" id="PRO_5023014655" description="TIGR02186 family protein" evidence="2">
    <location>
        <begin position="17"/>
        <end position="251"/>
    </location>
</feature>
<gene>
    <name evidence="3" type="ORF">FHY64_15980</name>
</gene>
<feature type="transmembrane region" description="Helical" evidence="1">
    <location>
        <begin position="225"/>
        <end position="249"/>
    </location>
</feature>
<keyword evidence="1" id="KW-0472">Membrane</keyword>
<dbReference type="RefSeq" id="WP_140196556.1">
    <property type="nucleotide sequence ID" value="NZ_CP065915.1"/>
</dbReference>
<evidence type="ECO:0008006" key="5">
    <source>
        <dbReference type="Google" id="ProtNLM"/>
    </source>
</evidence>
<protein>
    <recommendedName>
        <fullName evidence="5">TIGR02186 family protein</fullName>
    </recommendedName>
</protein>